<sequence>MLAKEWCLTFMSGRNGPPGAQARRRQQRWDGILGWRMKEVLMVLPSLIHLSLLLFAVGLCVFLWDVHFGVAIPVVFVTTAAVAAYVACTVLPFLDNYCPYGTVLSIMYKRFTELRVRTTHSMDSSIQDETTAKALHWMVENCETPRSVDVALQSLGGATKSLPQNLLIEWDMWTLNMRRLGSEYFYCENTSARSSKAAHARALQTITAIRDNQEGLDYGLNVAARRLEVLTLGLQSCIDQ</sequence>
<reference evidence="3" key="1">
    <citation type="submission" date="2021-01" db="EMBL/GenBank/DDBJ databases">
        <authorList>
            <person name="Kaushik A."/>
        </authorList>
    </citation>
    <scope>NUCLEOTIDE SEQUENCE</scope>
    <source>
        <strain evidence="3">AG6-10EEA</strain>
    </source>
</reference>
<dbReference type="Proteomes" id="UP000663853">
    <property type="component" value="Unassembled WGS sequence"/>
</dbReference>
<feature type="transmembrane region" description="Helical" evidence="1">
    <location>
        <begin position="40"/>
        <end position="64"/>
    </location>
</feature>
<keyword evidence="1" id="KW-0472">Membrane</keyword>
<feature type="domain" description="DUF6535" evidence="2">
    <location>
        <begin position="1"/>
        <end position="64"/>
    </location>
</feature>
<evidence type="ECO:0000259" key="2">
    <source>
        <dbReference type="Pfam" id="PF20153"/>
    </source>
</evidence>
<name>A0A8H3CB96_9AGAM</name>
<gene>
    <name evidence="3" type="ORF">RDB_LOCUS81925</name>
</gene>
<dbReference type="AlphaFoldDB" id="A0A8H3CB96"/>
<protein>
    <recommendedName>
        <fullName evidence="2">DUF6535 domain-containing protein</fullName>
    </recommendedName>
</protein>
<dbReference type="EMBL" id="CAJMXA010002148">
    <property type="protein sequence ID" value="CAE6476585.1"/>
    <property type="molecule type" value="Genomic_DNA"/>
</dbReference>
<dbReference type="Pfam" id="PF20153">
    <property type="entry name" value="DUF6535"/>
    <property type="match status" value="1"/>
</dbReference>
<keyword evidence="1" id="KW-1133">Transmembrane helix</keyword>
<proteinExistence type="predicted"/>
<evidence type="ECO:0000313" key="3">
    <source>
        <dbReference type="EMBL" id="CAE6476585.1"/>
    </source>
</evidence>
<feature type="transmembrane region" description="Helical" evidence="1">
    <location>
        <begin position="70"/>
        <end position="94"/>
    </location>
</feature>
<accession>A0A8H3CB96</accession>
<dbReference type="InterPro" id="IPR045338">
    <property type="entry name" value="DUF6535"/>
</dbReference>
<organism evidence="3 4">
    <name type="scientific">Rhizoctonia solani</name>
    <dbReference type="NCBI Taxonomy" id="456999"/>
    <lineage>
        <taxon>Eukaryota</taxon>
        <taxon>Fungi</taxon>
        <taxon>Dikarya</taxon>
        <taxon>Basidiomycota</taxon>
        <taxon>Agaricomycotina</taxon>
        <taxon>Agaricomycetes</taxon>
        <taxon>Cantharellales</taxon>
        <taxon>Ceratobasidiaceae</taxon>
        <taxon>Rhizoctonia</taxon>
    </lineage>
</organism>
<evidence type="ECO:0000256" key="1">
    <source>
        <dbReference type="SAM" id="Phobius"/>
    </source>
</evidence>
<comment type="caution">
    <text evidence="3">The sequence shown here is derived from an EMBL/GenBank/DDBJ whole genome shotgun (WGS) entry which is preliminary data.</text>
</comment>
<evidence type="ECO:0000313" key="4">
    <source>
        <dbReference type="Proteomes" id="UP000663853"/>
    </source>
</evidence>
<keyword evidence="1" id="KW-0812">Transmembrane</keyword>